<evidence type="ECO:0000313" key="2">
    <source>
        <dbReference type="Proteomes" id="UP000478090"/>
    </source>
</evidence>
<proteinExistence type="predicted"/>
<protein>
    <submittedName>
        <fullName evidence="1">Uncharacterized protein</fullName>
    </submittedName>
</protein>
<comment type="caution">
    <text evidence="1">The sequence shown here is derived from an EMBL/GenBank/DDBJ whole genome shotgun (WGS) entry which is preliminary data.</text>
</comment>
<evidence type="ECO:0000313" key="1">
    <source>
        <dbReference type="EMBL" id="MYM39660.1"/>
    </source>
</evidence>
<organism evidence="1 2">
    <name type="scientific">Duganella qianjiadongensis</name>
    <dbReference type="NCBI Taxonomy" id="2692176"/>
    <lineage>
        <taxon>Bacteria</taxon>
        <taxon>Pseudomonadati</taxon>
        <taxon>Pseudomonadota</taxon>
        <taxon>Betaproteobacteria</taxon>
        <taxon>Burkholderiales</taxon>
        <taxon>Oxalobacteraceae</taxon>
        <taxon>Telluria group</taxon>
        <taxon>Duganella</taxon>
    </lineage>
</organism>
<accession>A0ABW9VL94</accession>
<dbReference type="Proteomes" id="UP000478090">
    <property type="component" value="Unassembled WGS sequence"/>
</dbReference>
<gene>
    <name evidence="1" type="ORF">GTP27_09990</name>
</gene>
<dbReference type="EMBL" id="WWCM01000005">
    <property type="protein sequence ID" value="MYM39660.1"/>
    <property type="molecule type" value="Genomic_DNA"/>
</dbReference>
<dbReference type="RefSeq" id="WP_161039028.1">
    <property type="nucleotide sequence ID" value="NZ_WWCM01000005.1"/>
</dbReference>
<name>A0ABW9VL94_9BURK</name>
<reference evidence="1 2" key="1">
    <citation type="submission" date="2019-12" db="EMBL/GenBank/DDBJ databases">
        <title>Novel species isolated from a subtropical stream in China.</title>
        <authorList>
            <person name="Lu H."/>
        </authorList>
    </citation>
    <scope>NUCLEOTIDE SEQUENCE [LARGE SCALE GENOMIC DNA]</scope>
    <source>
        <strain evidence="1 2">CY13W</strain>
    </source>
</reference>
<sequence>MSGAANPAVVYPAQLPPKAIVNGYSTSGWTLMAPPNGAPVTGLPQVGSGALTAGVLTTVLNVVGPGVMEFLSVVNYNATARTLRIQLVIDGVTVFDSTSGALSAAGVACLIGTHSVWSSGIPSVSLDAIAFNSSCVLKLASSLTEANPFYAQYAYRTV</sequence>
<keyword evidence="2" id="KW-1185">Reference proteome</keyword>